<dbReference type="GeneID" id="110982718"/>
<dbReference type="Proteomes" id="UP000694845">
    <property type="component" value="Unplaced"/>
</dbReference>
<comment type="subcellular location">
    <subcellularLocation>
        <location evidence="1">Cell projection</location>
        <location evidence="1">Cilium</location>
        <location evidence="1">Flagellum</location>
    </subcellularLocation>
</comment>
<dbReference type="AlphaFoldDB" id="A0A8B7YUR4"/>
<protein>
    <recommendedName>
        <fullName evidence="7">Cilia- and flagella-associated protein 45</fullName>
    </recommendedName>
</protein>
<sequence length="551" mass="65803">MPRSVQSTQSAGSSGSRHANTRKYFTVNKSSTVDESLFGTPNAVAKSRCHETRSAEPVLETQPTNREKRKTTPGKREVVQVITKDLIRNLIVPREDPSGQSVVLSREEYYRIINAARILTQEERNAAEERRQKEKEAAQEEATERKLQMQARDRARQKNEKLNDLDEEAKQKAEYLLQKAKEQQEEQEDEIKHLNELILNAKCHAIRDAQILEKQQVKQEQQEEERRLDIMMEVERKRALELQEEIENQKKTERYEGAEQVLTQIAQREEERLLDQERRDQEAQHMLKYLEKLQLEDLKELERKHQMTLEAQKEIARANKEAEEQRIRRQEQEKMADLKVAEYTKKKAAREAEFEAEQERIRLEKEKEIARLRAMQERARDYMAEKDALRAKRNQEQREREWRQKEKEEARKKAETEQMLKIAREVQVQNKEHFLAVQAKRERHEFERVLNAQNEAMEKEKQEEMEHHEKRLRHAEDVRKQIREKEQLKVSDRHSFFEEGVRLNEEARARRNKLDTIKQKKLNELRNAGVPEKYCKEVERRIEAPAASLFQ</sequence>
<keyword evidence="4" id="KW-0969">Cilium</keyword>
<accession>A0A8B7YUR4</accession>
<proteinExistence type="inferred from homology"/>
<evidence type="ECO:0000256" key="3">
    <source>
        <dbReference type="ARBA" id="ARBA00023054"/>
    </source>
</evidence>
<feature type="region of interest" description="Disordered" evidence="8">
    <location>
        <begin position="458"/>
        <end position="478"/>
    </location>
</feature>
<comment type="similarity">
    <text evidence="6">Belongs to the CFAP45 family.</text>
</comment>
<evidence type="ECO:0000259" key="9">
    <source>
        <dbReference type="Pfam" id="PF13868"/>
    </source>
</evidence>
<keyword evidence="5" id="KW-0966">Cell projection</keyword>
<dbReference type="KEGG" id="aplc:110982718"/>
<feature type="region of interest" description="Disordered" evidence="8">
    <location>
        <begin position="388"/>
        <end position="415"/>
    </location>
</feature>
<dbReference type="RefSeq" id="XP_022097044.1">
    <property type="nucleotide sequence ID" value="XM_022241352.1"/>
</dbReference>
<name>A0A8B7YUR4_ACAPL</name>
<organism evidence="10 11">
    <name type="scientific">Acanthaster planci</name>
    <name type="common">Crown-of-thorns starfish</name>
    <dbReference type="NCBI Taxonomy" id="133434"/>
    <lineage>
        <taxon>Eukaryota</taxon>
        <taxon>Metazoa</taxon>
        <taxon>Echinodermata</taxon>
        <taxon>Eleutherozoa</taxon>
        <taxon>Asterozoa</taxon>
        <taxon>Asteroidea</taxon>
        <taxon>Valvatacea</taxon>
        <taxon>Valvatida</taxon>
        <taxon>Acanthasteridae</taxon>
        <taxon>Acanthaster</taxon>
    </lineage>
</organism>
<evidence type="ECO:0000256" key="2">
    <source>
        <dbReference type="ARBA" id="ARBA00022846"/>
    </source>
</evidence>
<dbReference type="GO" id="GO:0031514">
    <property type="term" value="C:motile cilium"/>
    <property type="evidence" value="ECO:0007669"/>
    <property type="project" value="UniProtKB-SubCell"/>
</dbReference>
<gene>
    <name evidence="11" type="primary">LOC110982718</name>
</gene>
<feature type="compositionally biased region" description="Polar residues" evidence="8">
    <location>
        <begin position="1"/>
        <end position="18"/>
    </location>
</feature>
<feature type="region of interest" description="Disordered" evidence="8">
    <location>
        <begin position="44"/>
        <end position="76"/>
    </location>
</feature>
<dbReference type="OrthoDB" id="1902038at2759"/>
<dbReference type="InterPro" id="IPR033253">
    <property type="entry name" value="CFAP45"/>
</dbReference>
<evidence type="ECO:0000313" key="10">
    <source>
        <dbReference type="Proteomes" id="UP000694845"/>
    </source>
</evidence>
<keyword evidence="3" id="KW-0175">Coiled coil</keyword>
<dbReference type="OMA" id="WGHKPET"/>
<dbReference type="Pfam" id="PF13868">
    <property type="entry name" value="TPH"/>
    <property type="match status" value="1"/>
</dbReference>
<keyword evidence="2" id="KW-0282">Flagellum</keyword>
<evidence type="ECO:0000256" key="7">
    <source>
        <dbReference type="ARBA" id="ARBA00034142"/>
    </source>
</evidence>
<feature type="domain" description="Trichohyalin-plectin-homology" evidence="9">
    <location>
        <begin position="185"/>
        <end position="532"/>
    </location>
</feature>
<dbReference type="InterPro" id="IPR043597">
    <property type="entry name" value="TPH_dom"/>
</dbReference>
<evidence type="ECO:0000256" key="4">
    <source>
        <dbReference type="ARBA" id="ARBA00023069"/>
    </source>
</evidence>
<dbReference type="PANTHER" id="PTHR15504:SF0">
    <property type="entry name" value="CILIA- AND FLAGELLA-ASSOCIATED PROTEIN 45"/>
    <property type="match status" value="1"/>
</dbReference>
<evidence type="ECO:0000256" key="6">
    <source>
        <dbReference type="ARBA" id="ARBA00034116"/>
    </source>
</evidence>
<evidence type="ECO:0000256" key="1">
    <source>
        <dbReference type="ARBA" id="ARBA00004230"/>
    </source>
</evidence>
<evidence type="ECO:0000256" key="5">
    <source>
        <dbReference type="ARBA" id="ARBA00023273"/>
    </source>
</evidence>
<feature type="region of interest" description="Disordered" evidence="8">
    <location>
        <begin position="124"/>
        <end position="167"/>
    </location>
</feature>
<reference evidence="11" key="1">
    <citation type="submission" date="2025-08" db="UniProtKB">
        <authorList>
            <consortium name="RefSeq"/>
        </authorList>
    </citation>
    <scope>IDENTIFICATION</scope>
</reference>
<evidence type="ECO:0000256" key="8">
    <source>
        <dbReference type="SAM" id="MobiDB-lite"/>
    </source>
</evidence>
<keyword evidence="10" id="KW-1185">Reference proteome</keyword>
<dbReference type="PANTHER" id="PTHR15504">
    <property type="entry name" value="NASOPHARYNGEAL EPITHELIUM SPECIFIC PROTEIN 1"/>
    <property type="match status" value="1"/>
</dbReference>
<evidence type="ECO:0000313" key="11">
    <source>
        <dbReference type="RefSeq" id="XP_022097044.1"/>
    </source>
</evidence>
<feature type="region of interest" description="Disordered" evidence="8">
    <location>
        <begin position="1"/>
        <end position="23"/>
    </location>
</feature>
<dbReference type="CTD" id="25790"/>